<evidence type="ECO:0000313" key="2">
    <source>
        <dbReference type="EMBL" id="CAI2383691.1"/>
    </source>
</evidence>
<dbReference type="GO" id="GO:0006406">
    <property type="term" value="P:mRNA export from nucleus"/>
    <property type="evidence" value="ECO:0007669"/>
    <property type="project" value="InterPro"/>
</dbReference>
<organism evidence="2 3">
    <name type="scientific">Euplotes crassus</name>
    <dbReference type="NCBI Taxonomy" id="5936"/>
    <lineage>
        <taxon>Eukaryota</taxon>
        <taxon>Sar</taxon>
        <taxon>Alveolata</taxon>
        <taxon>Ciliophora</taxon>
        <taxon>Intramacronucleata</taxon>
        <taxon>Spirotrichea</taxon>
        <taxon>Hypotrichia</taxon>
        <taxon>Euplotida</taxon>
        <taxon>Euplotidae</taxon>
        <taxon>Moneuplotes</taxon>
    </lineage>
</organism>
<dbReference type="Pfam" id="PF05160">
    <property type="entry name" value="DSS1_SEM1"/>
    <property type="match status" value="1"/>
</dbReference>
<keyword evidence="3" id="KW-1185">Reference proteome</keyword>
<dbReference type="GO" id="GO:0043248">
    <property type="term" value="P:proteasome assembly"/>
    <property type="evidence" value="ECO:0007669"/>
    <property type="project" value="InterPro"/>
</dbReference>
<dbReference type="GO" id="GO:0008541">
    <property type="term" value="C:proteasome regulatory particle, lid subcomplex"/>
    <property type="evidence" value="ECO:0007669"/>
    <property type="project" value="InterPro"/>
</dbReference>
<gene>
    <name evidence="2" type="ORF">ECRASSUSDP1_LOCUS25200</name>
</gene>
<evidence type="ECO:0000313" key="3">
    <source>
        <dbReference type="Proteomes" id="UP001295684"/>
    </source>
</evidence>
<sequence>MYRSNLLAPASPSRQRLKTEQILEEAKKKKEVYTILEDDDEFEEFEDYDNKNSGDADMQIQEDDDKLWQETWDDDELDDNFIDKLRNELQKHA</sequence>
<protein>
    <submittedName>
        <fullName evidence="2">Uncharacterized protein</fullName>
    </submittedName>
</protein>
<proteinExistence type="inferred from homology"/>
<accession>A0AAD2D8M7</accession>
<name>A0AAD2D8M7_EUPCR</name>
<reference evidence="2" key="1">
    <citation type="submission" date="2023-07" db="EMBL/GenBank/DDBJ databases">
        <authorList>
            <consortium name="AG Swart"/>
            <person name="Singh M."/>
            <person name="Singh A."/>
            <person name="Seah K."/>
            <person name="Emmerich C."/>
        </authorList>
    </citation>
    <scope>NUCLEOTIDE SEQUENCE</scope>
    <source>
        <strain evidence="2">DP1</strain>
    </source>
</reference>
<evidence type="ECO:0000256" key="1">
    <source>
        <dbReference type="ARBA" id="ARBA00034491"/>
    </source>
</evidence>
<dbReference type="Proteomes" id="UP001295684">
    <property type="component" value="Unassembled WGS sequence"/>
</dbReference>
<comment type="caution">
    <text evidence="2">The sequence shown here is derived from an EMBL/GenBank/DDBJ whole genome shotgun (WGS) entry which is preliminary data.</text>
</comment>
<dbReference type="SMART" id="SM01385">
    <property type="entry name" value="DSS1_SEM1"/>
    <property type="match status" value="1"/>
</dbReference>
<dbReference type="InterPro" id="IPR007834">
    <property type="entry name" value="DSS1_SEM1"/>
</dbReference>
<comment type="similarity">
    <text evidence="1">Belongs to the DSS1/SEM1 family.</text>
</comment>
<dbReference type="AlphaFoldDB" id="A0AAD2D8M7"/>
<dbReference type="EMBL" id="CAMPGE010025989">
    <property type="protein sequence ID" value="CAI2383691.1"/>
    <property type="molecule type" value="Genomic_DNA"/>
</dbReference>